<gene>
    <name evidence="1" type="ORF">HJG63_010743</name>
</gene>
<dbReference type="AlphaFoldDB" id="A0A7J8IN79"/>
<accession>A0A7J8IN79</accession>
<evidence type="ECO:0000313" key="1">
    <source>
        <dbReference type="EMBL" id="KAF6485599.1"/>
    </source>
</evidence>
<comment type="caution">
    <text evidence="1">The sequence shown here is derived from an EMBL/GenBank/DDBJ whole genome shotgun (WGS) entry which is preliminary data.</text>
</comment>
<evidence type="ECO:0000313" key="2">
    <source>
        <dbReference type="Proteomes" id="UP000593571"/>
    </source>
</evidence>
<dbReference type="EMBL" id="JACASE010000003">
    <property type="protein sequence ID" value="KAF6485599.1"/>
    <property type="molecule type" value="Genomic_DNA"/>
</dbReference>
<protein>
    <submittedName>
        <fullName evidence="1">Uncharacterized protein</fullName>
    </submittedName>
</protein>
<sequence>MVQPFQLALPAPLPVSAGPSVPLCGSMTEPHSLQHLLSLEAWTPWLWDCRAASPHGLAMLLFQAVLINPEQSDFLVSSRIPHSYHPLVGIVVHQVSVTHRNQRLTSDDGPGPFAQPFPERPIRVGFLSSQQRWCSSTIISAMKGDQTEAGHQLFSISW</sequence>
<proteinExistence type="predicted"/>
<organism evidence="1 2">
    <name type="scientific">Rousettus aegyptiacus</name>
    <name type="common">Egyptian fruit bat</name>
    <name type="synonym">Pteropus aegyptiacus</name>
    <dbReference type="NCBI Taxonomy" id="9407"/>
    <lineage>
        <taxon>Eukaryota</taxon>
        <taxon>Metazoa</taxon>
        <taxon>Chordata</taxon>
        <taxon>Craniata</taxon>
        <taxon>Vertebrata</taxon>
        <taxon>Euteleostomi</taxon>
        <taxon>Mammalia</taxon>
        <taxon>Eutheria</taxon>
        <taxon>Laurasiatheria</taxon>
        <taxon>Chiroptera</taxon>
        <taxon>Yinpterochiroptera</taxon>
        <taxon>Pteropodoidea</taxon>
        <taxon>Pteropodidae</taxon>
        <taxon>Rousettinae</taxon>
        <taxon>Rousettus</taxon>
    </lineage>
</organism>
<keyword evidence="2" id="KW-1185">Reference proteome</keyword>
<name>A0A7J8IN79_ROUAE</name>
<dbReference type="Proteomes" id="UP000593571">
    <property type="component" value="Unassembled WGS sequence"/>
</dbReference>
<reference evidence="1 2" key="1">
    <citation type="journal article" date="2020" name="Nature">
        <title>Six reference-quality genomes reveal evolution of bat adaptations.</title>
        <authorList>
            <person name="Jebb D."/>
            <person name="Huang Z."/>
            <person name="Pippel M."/>
            <person name="Hughes G.M."/>
            <person name="Lavrichenko K."/>
            <person name="Devanna P."/>
            <person name="Winkler S."/>
            <person name="Jermiin L.S."/>
            <person name="Skirmuntt E.C."/>
            <person name="Katzourakis A."/>
            <person name="Burkitt-Gray L."/>
            <person name="Ray D.A."/>
            <person name="Sullivan K.A.M."/>
            <person name="Roscito J.G."/>
            <person name="Kirilenko B.M."/>
            <person name="Davalos L.M."/>
            <person name="Corthals A.P."/>
            <person name="Power M.L."/>
            <person name="Jones G."/>
            <person name="Ransome R.D."/>
            <person name="Dechmann D.K.N."/>
            <person name="Locatelli A.G."/>
            <person name="Puechmaille S.J."/>
            <person name="Fedrigo O."/>
            <person name="Jarvis E.D."/>
            <person name="Hiller M."/>
            <person name="Vernes S.C."/>
            <person name="Myers E.W."/>
            <person name="Teeling E.C."/>
        </authorList>
    </citation>
    <scope>NUCLEOTIDE SEQUENCE [LARGE SCALE GENOMIC DNA]</scope>
    <source>
        <strain evidence="1">MRouAeg1</strain>
        <tissue evidence="1">Muscle</tissue>
    </source>
</reference>